<reference evidence="9 10" key="1">
    <citation type="journal article" date="2015" name="Genome Announc.">
        <title>Complete Genome Sequence of Sedimenticola thiotaurini Strain SIP-G1, a Polyphosphate- and Polyhydroxyalkanoate-Accumulating Sulfur-Oxidizing Gammaproteobacterium Isolated from Salt Marsh Sediments.</title>
        <authorList>
            <person name="Flood B.E."/>
            <person name="Jones D.S."/>
            <person name="Bailey J.V."/>
        </authorList>
    </citation>
    <scope>NUCLEOTIDE SEQUENCE [LARGE SCALE GENOMIC DNA]</scope>
    <source>
        <strain evidence="9 10">SIP-G1</strain>
    </source>
</reference>
<evidence type="ECO:0000256" key="7">
    <source>
        <dbReference type="ARBA" id="ARBA00023237"/>
    </source>
</evidence>
<keyword evidence="3" id="KW-1134">Transmembrane beta strand</keyword>
<comment type="similarity">
    <text evidence="2">Belongs to the OmpP1/FadL family.</text>
</comment>
<evidence type="ECO:0000256" key="3">
    <source>
        <dbReference type="ARBA" id="ARBA00022452"/>
    </source>
</evidence>
<protein>
    <recommendedName>
        <fullName evidence="11">Long-chain fatty acid transporter</fullName>
    </recommendedName>
</protein>
<evidence type="ECO:0000256" key="8">
    <source>
        <dbReference type="SAM" id="SignalP"/>
    </source>
</evidence>
<dbReference type="GO" id="GO:0015483">
    <property type="term" value="F:long-chain fatty acid transporting porin activity"/>
    <property type="evidence" value="ECO:0007669"/>
    <property type="project" value="TreeGrafter"/>
</dbReference>
<evidence type="ECO:0000256" key="4">
    <source>
        <dbReference type="ARBA" id="ARBA00022692"/>
    </source>
</evidence>
<dbReference type="Pfam" id="PF03349">
    <property type="entry name" value="Toluene_X"/>
    <property type="match status" value="1"/>
</dbReference>
<comment type="subcellular location">
    <subcellularLocation>
        <location evidence="1">Cell outer membrane</location>
        <topology evidence="1">Multi-pass membrane protein</topology>
    </subcellularLocation>
</comment>
<feature type="chain" id="PRO_5002517600" description="Long-chain fatty acid transporter" evidence="8">
    <location>
        <begin position="27"/>
        <end position="404"/>
    </location>
</feature>
<accession>A0A0F7JUF1</accession>
<gene>
    <name evidence="9" type="ORF">AAY24_01605</name>
</gene>
<proteinExistence type="inferred from homology"/>
<evidence type="ECO:0000256" key="6">
    <source>
        <dbReference type="ARBA" id="ARBA00023136"/>
    </source>
</evidence>
<feature type="signal peptide" evidence="8">
    <location>
        <begin position="1"/>
        <end position="26"/>
    </location>
</feature>
<organism evidence="9 10">
    <name type="scientific">Sedimenticola thiotaurini</name>
    <dbReference type="NCBI Taxonomy" id="1543721"/>
    <lineage>
        <taxon>Bacteria</taxon>
        <taxon>Pseudomonadati</taxon>
        <taxon>Pseudomonadota</taxon>
        <taxon>Gammaproteobacteria</taxon>
        <taxon>Chromatiales</taxon>
        <taxon>Sedimenticolaceae</taxon>
        <taxon>Sedimenticola</taxon>
    </lineage>
</organism>
<dbReference type="RefSeq" id="WP_046858191.1">
    <property type="nucleotide sequence ID" value="NZ_CP011412.1"/>
</dbReference>
<keyword evidence="5 8" id="KW-0732">Signal</keyword>
<keyword evidence="6" id="KW-0472">Membrane</keyword>
<dbReference type="OrthoDB" id="19849at2"/>
<dbReference type="Proteomes" id="UP000034410">
    <property type="component" value="Chromosome"/>
</dbReference>
<keyword evidence="4" id="KW-0812">Transmembrane</keyword>
<dbReference type="PANTHER" id="PTHR35093">
    <property type="entry name" value="OUTER MEMBRANE PROTEIN NMB0088-RELATED"/>
    <property type="match status" value="1"/>
</dbReference>
<dbReference type="InterPro" id="IPR005017">
    <property type="entry name" value="OMPP1/FadL/TodX"/>
</dbReference>
<dbReference type="AlphaFoldDB" id="A0A0F7JUF1"/>
<evidence type="ECO:0000313" key="10">
    <source>
        <dbReference type="Proteomes" id="UP000034410"/>
    </source>
</evidence>
<dbReference type="GO" id="GO:0009279">
    <property type="term" value="C:cell outer membrane"/>
    <property type="evidence" value="ECO:0007669"/>
    <property type="project" value="UniProtKB-SubCell"/>
</dbReference>
<dbReference type="Gene3D" id="2.40.160.60">
    <property type="entry name" value="Outer membrane protein transport protein (OMPP1/FadL/TodX)"/>
    <property type="match status" value="1"/>
</dbReference>
<keyword evidence="10" id="KW-1185">Reference proteome</keyword>
<dbReference type="PATRIC" id="fig|1543721.4.peg.342"/>
<dbReference type="PANTHER" id="PTHR35093:SF8">
    <property type="entry name" value="OUTER MEMBRANE PROTEIN NMB0088-RELATED"/>
    <property type="match status" value="1"/>
</dbReference>
<evidence type="ECO:0008006" key="11">
    <source>
        <dbReference type="Google" id="ProtNLM"/>
    </source>
</evidence>
<keyword evidence="7" id="KW-0998">Cell outer membrane</keyword>
<evidence type="ECO:0000256" key="2">
    <source>
        <dbReference type="ARBA" id="ARBA00008163"/>
    </source>
</evidence>
<dbReference type="EMBL" id="CP011412">
    <property type="protein sequence ID" value="AKH19252.1"/>
    <property type="molecule type" value="Genomic_DNA"/>
</dbReference>
<sequence>MTSANRKLKQAGLLTGLCLACGQLSAANYATDLNLTMMPAAGGMGGVGIARPQDAGSAVFGNPASLTQFKGTNFMFGASFYAQDVDAVHDGGATGTPWVGESDAGPYLIPNIAITQALNERVTLGLGLGVVAGIGSDFRSIPGSLSPLAEIMVFGANAGAAYQVNEQLSLGAVATLGMGFGQAGLNGNTASTSNFGVRATLGANYSMDSTTLGAYYRSPLSIQYDNMVQYSPTGFHSPTFEQPQEVGFGIANEALAGGKLLLAADVVWKDWESADAYRDLYDNQTIFSLGAQYTTGPYKFRIGFSHADSPIKKNVGSRVDSITSLLVGGATVPLNPVLTRYVQATNGEVVWEDQVTLGLGWNINKMLTLDAHAGVALNRAETIGETRVEAGAWQVGAGLTWHFD</sequence>
<evidence type="ECO:0000256" key="1">
    <source>
        <dbReference type="ARBA" id="ARBA00004571"/>
    </source>
</evidence>
<name>A0A0F7JUF1_9GAMM</name>
<dbReference type="KEGG" id="seds:AAY24_01605"/>
<evidence type="ECO:0000256" key="5">
    <source>
        <dbReference type="ARBA" id="ARBA00022729"/>
    </source>
</evidence>
<evidence type="ECO:0000313" key="9">
    <source>
        <dbReference type="EMBL" id="AKH19252.1"/>
    </source>
</evidence>
<dbReference type="SUPFAM" id="SSF56935">
    <property type="entry name" value="Porins"/>
    <property type="match status" value="1"/>
</dbReference>